<evidence type="ECO:0000256" key="4">
    <source>
        <dbReference type="ARBA" id="ARBA00038969"/>
    </source>
</evidence>
<organism evidence="8 9">
    <name type="scientific">Pseudoxanthomonas suwonensis</name>
    <dbReference type="NCBI Taxonomy" id="314722"/>
    <lineage>
        <taxon>Bacteria</taxon>
        <taxon>Pseudomonadati</taxon>
        <taxon>Pseudomonadota</taxon>
        <taxon>Gammaproteobacteria</taxon>
        <taxon>Lysobacterales</taxon>
        <taxon>Lysobacteraceae</taxon>
        <taxon>Pseudoxanthomonas</taxon>
    </lineage>
</organism>
<keyword evidence="3 7" id="KW-0560">Oxidoreductase</keyword>
<dbReference type="NCBIfam" id="TIGR00014">
    <property type="entry name" value="arsC"/>
    <property type="match status" value="1"/>
</dbReference>
<evidence type="ECO:0000256" key="1">
    <source>
        <dbReference type="ARBA" id="ARBA00007198"/>
    </source>
</evidence>
<dbReference type="Gene3D" id="3.40.30.10">
    <property type="entry name" value="Glutaredoxin"/>
    <property type="match status" value="1"/>
</dbReference>
<dbReference type="InterPro" id="IPR036249">
    <property type="entry name" value="Thioredoxin-like_sf"/>
</dbReference>
<dbReference type="RefSeq" id="WP_052633425.1">
    <property type="nucleotide sequence ID" value="NZ_CP011144.1"/>
</dbReference>
<name>A0A0E3Z337_9GAMM</name>
<dbReference type="PANTHER" id="PTHR30041">
    <property type="entry name" value="ARSENATE REDUCTASE"/>
    <property type="match status" value="1"/>
</dbReference>
<dbReference type="PANTHER" id="PTHR30041:SF5">
    <property type="entry name" value="ARSENATE REDUCTASE-RELATED"/>
    <property type="match status" value="1"/>
</dbReference>
<dbReference type="AlphaFoldDB" id="A0A0E3Z337"/>
<dbReference type="GO" id="GO:0046685">
    <property type="term" value="P:response to arsenic-containing substance"/>
    <property type="evidence" value="ECO:0007669"/>
    <property type="project" value="UniProtKB-KW"/>
</dbReference>
<dbReference type="EMBL" id="CP011144">
    <property type="protein sequence ID" value="AKC87812.1"/>
    <property type="molecule type" value="Genomic_DNA"/>
</dbReference>
<dbReference type="KEGG" id="psuw:WQ53_14640"/>
<keyword evidence="9" id="KW-1185">Reference proteome</keyword>
<reference evidence="8 9" key="1">
    <citation type="journal article" date="2015" name="Genome Announc.">
        <title>Complete Genome Sequence of Pseudoxanthomonas suwonensis Strain J1, a Cellulose-Degrading Bacterium Isolated from Leaf- and Wood-Enriched Soil.</title>
        <authorList>
            <person name="Hou L."/>
            <person name="Jiang J."/>
            <person name="Xu Z."/>
            <person name="Zhou Y."/>
            <person name="Leung F.C."/>
        </authorList>
    </citation>
    <scope>NUCLEOTIDE SEQUENCE [LARGE SCALE GENOMIC DNA]</scope>
    <source>
        <strain evidence="8 9">J1</strain>
    </source>
</reference>
<evidence type="ECO:0000256" key="6">
    <source>
        <dbReference type="PROSITE-ProRule" id="PRU01282"/>
    </source>
</evidence>
<comment type="similarity">
    <text evidence="1 6 7">Belongs to the ArsC family.</text>
</comment>
<dbReference type="SUPFAM" id="SSF52833">
    <property type="entry name" value="Thioredoxin-like"/>
    <property type="match status" value="1"/>
</dbReference>
<evidence type="ECO:0000256" key="7">
    <source>
        <dbReference type="RuleBase" id="RU362029"/>
    </source>
</evidence>
<dbReference type="PATRIC" id="fig|314722.6.peg.3172"/>
<dbReference type="PROSITE" id="PS51353">
    <property type="entry name" value="ARSC"/>
    <property type="match status" value="1"/>
</dbReference>
<accession>A0A0E3Z337</accession>
<evidence type="ECO:0000313" key="9">
    <source>
        <dbReference type="Proteomes" id="UP000033067"/>
    </source>
</evidence>
<evidence type="ECO:0000256" key="2">
    <source>
        <dbReference type="ARBA" id="ARBA00022849"/>
    </source>
</evidence>
<evidence type="ECO:0000256" key="3">
    <source>
        <dbReference type="ARBA" id="ARBA00023002"/>
    </source>
</evidence>
<keyword evidence="2" id="KW-0059">Arsenical resistance</keyword>
<dbReference type="InterPro" id="IPR006659">
    <property type="entry name" value="Arsenate_reductase"/>
</dbReference>
<proteinExistence type="inferred from homology"/>
<evidence type="ECO:0000256" key="5">
    <source>
        <dbReference type="ARBA" id="ARBA00039879"/>
    </source>
</evidence>
<dbReference type="CDD" id="cd03034">
    <property type="entry name" value="ArsC_ArsC"/>
    <property type="match status" value="1"/>
</dbReference>
<dbReference type="Pfam" id="PF03960">
    <property type="entry name" value="ArsC"/>
    <property type="match status" value="1"/>
</dbReference>
<dbReference type="GO" id="GO:0008794">
    <property type="term" value="F:arsenate reductase (glutaredoxin) activity"/>
    <property type="evidence" value="ECO:0007669"/>
    <property type="project" value="UniProtKB-UniRule"/>
</dbReference>
<protein>
    <recommendedName>
        <fullName evidence="5 7">Arsenate reductase</fullName>
        <ecNumber evidence="4 7">1.20.4.1</ecNumber>
    </recommendedName>
</protein>
<dbReference type="InterPro" id="IPR006660">
    <property type="entry name" value="Arsenate_reductase-like"/>
</dbReference>
<comment type="catalytic activity">
    <reaction evidence="7">
        <text>[glutaredoxin]-dithiol + arsenate + glutathione + H(+) = glutathionyl-S-S-[glutaredoxin] + arsenite + H2O</text>
        <dbReference type="Rhea" id="RHEA:22016"/>
        <dbReference type="Rhea" id="RHEA-COMP:10729"/>
        <dbReference type="Rhea" id="RHEA-COMP:17668"/>
        <dbReference type="ChEBI" id="CHEBI:15377"/>
        <dbReference type="ChEBI" id="CHEBI:15378"/>
        <dbReference type="ChEBI" id="CHEBI:29242"/>
        <dbReference type="ChEBI" id="CHEBI:29950"/>
        <dbReference type="ChEBI" id="CHEBI:48597"/>
        <dbReference type="ChEBI" id="CHEBI:57925"/>
        <dbReference type="ChEBI" id="CHEBI:146199"/>
        <dbReference type="EC" id="1.20.4.1"/>
    </reaction>
</comment>
<dbReference type="Proteomes" id="UP000033067">
    <property type="component" value="Chromosome"/>
</dbReference>
<sequence>MAGGVTIWHNPRCSNSRGALQLLRERGIQPVVVDYLAEPPDTATLHQVAADSGLGLRGLVREKEPLFRELGLADADEATLLEAMQKHPVLINRPVVIAPRGTRLCRPPETVLELLD</sequence>
<gene>
    <name evidence="8" type="ORF">WQ53_14640</name>
</gene>
<dbReference type="OrthoDB" id="9790554at2"/>
<dbReference type="EC" id="1.20.4.1" evidence="4 7"/>
<evidence type="ECO:0000313" key="8">
    <source>
        <dbReference type="EMBL" id="AKC87812.1"/>
    </source>
</evidence>